<evidence type="ECO:0000313" key="1">
    <source>
        <dbReference type="EMBL" id="KAF0251981.1"/>
    </source>
</evidence>
<reference evidence="1 2" key="1">
    <citation type="submission" date="2019-12" db="EMBL/GenBank/DDBJ databases">
        <authorList>
            <person name="Woiski C."/>
        </authorList>
    </citation>
    <scope>NUCLEOTIDE SEQUENCE [LARGE SCALE GENOMIC DNA]</scope>
    <source>
        <strain evidence="1 2">BOE100</strain>
    </source>
</reference>
<sequence length="513" mass="56806">MNQVATSFGSFFFDNVFLTPTEIDAGVVVPGAEFSFELWHSFTDTKALTGVTESGAFGVALSGITSGTLHSFTSIPYAVSLSQATGVIDYRASFDFGTGSAYSFSLTASMALVMPERIDWSTQPEMSIQYLTEVIESFDGTEQRIALRDTPRMSLSYLYSMTDEQQYQLDNKLATSSGSMLVPLWPLQCRLSNPVKPGDSKLYLEEISGHVASSEIILVAESNEYEVLTVEAVDGPMVTLTSLAKTGFSRSAIVVPCRIAYPSDESNATSLLRGFDQHSITFDVDETKILKPAPVDDFERLNGRPIFPFRPDRSKDVTTQYNRLRETLDPLIGARSIYDRAKGTVKIMGQTFTFFSEAERQKFEDFAELMNGAQGEFYIEGPGQAFELSDDIYGPTYKFKIKQSGYINIANSNSLAPLIAIKLYNGETVYRTIQQVTANPDGTETITTIEQTDSLNARDVETIVPLYLARFDSDDFRYIFDTSEVSTITKNIRQLLYADPAIDPESAIPVPSN</sequence>
<dbReference type="RefSeq" id="WP_156859620.1">
    <property type="nucleotide sequence ID" value="NZ_WOWR01000048.1"/>
</dbReference>
<accession>A0A7V8EBV1</accession>
<organism evidence="1 2">
    <name type="scientific">Pseudomonas putida</name>
    <name type="common">Arthrobacter siderocapsulatus</name>
    <dbReference type="NCBI Taxonomy" id="303"/>
    <lineage>
        <taxon>Bacteria</taxon>
        <taxon>Pseudomonadati</taxon>
        <taxon>Pseudomonadota</taxon>
        <taxon>Gammaproteobacteria</taxon>
        <taxon>Pseudomonadales</taxon>
        <taxon>Pseudomonadaceae</taxon>
        <taxon>Pseudomonas</taxon>
    </lineage>
</organism>
<comment type="caution">
    <text evidence="1">The sequence shown here is derived from an EMBL/GenBank/DDBJ whole genome shotgun (WGS) entry which is preliminary data.</text>
</comment>
<dbReference type="EMBL" id="WOWR01000048">
    <property type="protein sequence ID" value="KAF0251981.1"/>
    <property type="molecule type" value="Genomic_DNA"/>
</dbReference>
<name>A0A7V8EBV1_PSEPU</name>
<dbReference type="AlphaFoldDB" id="A0A7V8EBV1"/>
<protein>
    <submittedName>
        <fullName evidence="1">Uncharacterized protein</fullName>
    </submittedName>
</protein>
<evidence type="ECO:0000313" key="2">
    <source>
        <dbReference type="Proteomes" id="UP000442695"/>
    </source>
</evidence>
<proteinExistence type="predicted"/>
<dbReference type="Proteomes" id="UP000442695">
    <property type="component" value="Unassembled WGS sequence"/>
</dbReference>
<gene>
    <name evidence="1" type="ORF">GN299_25405</name>
</gene>